<organism evidence="2 3">
    <name type="scientific">Hymenobacter lucidus</name>
    <dbReference type="NCBI Taxonomy" id="2880930"/>
    <lineage>
        <taxon>Bacteria</taxon>
        <taxon>Pseudomonadati</taxon>
        <taxon>Bacteroidota</taxon>
        <taxon>Cytophagia</taxon>
        <taxon>Cytophagales</taxon>
        <taxon>Hymenobacteraceae</taxon>
        <taxon>Hymenobacter</taxon>
    </lineage>
</organism>
<evidence type="ECO:0000313" key="3">
    <source>
        <dbReference type="Proteomes" id="UP001165296"/>
    </source>
</evidence>
<comment type="caution">
    <text evidence="2">The sequence shown here is derived from an EMBL/GenBank/DDBJ whole genome shotgun (WGS) entry which is preliminary data.</text>
</comment>
<dbReference type="InterPro" id="IPR019613">
    <property type="entry name" value="DUF4198"/>
</dbReference>
<keyword evidence="3" id="KW-1185">Reference proteome</keyword>
<feature type="signal peptide" evidence="1">
    <location>
        <begin position="1"/>
        <end position="24"/>
    </location>
</feature>
<dbReference type="Proteomes" id="UP001165296">
    <property type="component" value="Unassembled WGS sequence"/>
</dbReference>
<dbReference type="EMBL" id="JAJADR010000016">
    <property type="protein sequence ID" value="MCB2411207.1"/>
    <property type="molecule type" value="Genomic_DNA"/>
</dbReference>
<evidence type="ECO:0000313" key="2">
    <source>
        <dbReference type="EMBL" id="MCB2411207.1"/>
    </source>
</evidence>
<name>A0ABS8AZI4_9BACT</name>
<accession>A0ABS8AZI4</accession>
<protein>
    <submittedName>
        <fullName evidence="2">DUF4198 domain-containing protein</fullName>
    </submittedName>
</protein>
<gene>
    <name evidence="2" type="ORF">LGH74_24680</name>
</gene>
<proteinExistence type="predicted"/>
<sequence length="279" mass="30942">MLYHFRILKCALCLSPLLAATAVAHEFWLLPPRFFVTAGDKINLHVFVGGSFTGSRWSGKSTRLTSFVHYAPHDTTDLTTLATRADTLNTSVELRQPGVHLLAFSTTNAFVELDGPKFTAYLQENGLERTIAQRQQRGEATTPGRELYRRCAKTLVQAGPTRPDTLRTFARHTAQPLEIVPEQNPYALKPNASLTCLVLYKGQPLPASLVQVWQRAAGQPTVVSKLYTNKNGRVLFRLNSTGNYMVSTVYMEPAADRKTADWQSTWATLTFGIAGKGLK</sequence>
<dbReference type="Pfam" id="PF10670">
    <property type="entry name" value="DUF4198"/>
    <property type="match status" value="1"/>
</dbReference>
<feature type="chain" id="PRO_5045799263" evidence="1">
    <location>
        <begin position="25"/>
        <end position="279"/>
    </location>
</feature>
<keyword evidence="1" id="KW-0732">Signal</keyword>
<reference evidence="2" key="1">
    <citation type="submission" date="2021-10" db="EMBL/GenBank/DDBJ databases">
        <authorList>
            <person name="Dean J.D."/>
            <person name="Kim M.K."/>
            <person name="Newey C.N."/>
            <person name="Stoker T.S."/>
            <person name="Thompson D.W."/>
            <person name="Grose J.H."/>
        </authorList>
    </citation>
    <scope>NUCLEOTIDE SEQUENCE</scope>
    <source>
        <strain evidence="2">BT178</strain>
    </source>
</reference>
<evidence type="ECO:0000256" key="1">
    <source>
        <dbReference type="SAM" id="SignalP"/>
    </source>
</evidence>